<feature type="signal peptide" evidence="2">
    <location>
        <begin position="1"/>
        <end position="25"/>
    </location>
</feature>
<dbReference type="Proteomes" id="UP000266272">
    <property type="component" value="Unassembled WGS sequence"/>
</dbReference>
<accession>A0A395NT75</accession>
<keyword evidence="2" id="KW-0732">Signal</keyword>
<gene>
    <name evidence="3" type="ORF">TARUN_2984</name>
</gene>
<dbReference type="AlphaFoldDB" id="A0A395NT75"/>
<proteinExistence type="predicted"/>
<sequence length="196" mass="21875">MRLSNLFTHSLLAALGLCGVVPREAAPPWPLNDEGGYTVEDFPFLDIVDKTALDPYMFLGKPDFGFPGVFRCLPFEEGDADPVGCSFVITKWEVWGDGDGNIVIKGGQCKAISLRCCQATVCAPKKIDVVVTPKELADLMWFKFSDKCIIQYTGAIYMDDGWDYLVMMGRPPRCQPKSYRPGAQRRSLGNESFWDQ</sequence>
<feature type="chain" id="PRO_5017330167" evidence="2">
    <location>
        <begin position="26"/>
        <end position="196"/>
    </location>
</feature>
<evidence type="ECO:0000313" key="4">
    <source>
        <dbReference type="Proteomes" id="UP000266272"/>
    </source>
</evidence>
<evidence type="ECO:0000256" key="1">
    <source>
        <dbReference type="SAM" id="MobiDB-lite"/>
    </source>
</evidence>
<dbReference type="EMBL" id="PXOA01000168">
    <property type="protein sequence ID" value="RFU79272.1"/>
    <property type="molecule type" value="Genomic_DNA"/>
</dbReference>
<protein>
    <submittedName>
        <fullName evidence="3">Uncharacterized protein</fullName>
    </submittedName>
</protein>
<feature type="compositionally biased region" description="Polar residues" evidence="1">
    <location>
        <begin position="187"/>
        <end position="196"/>
    </location>
</feature>
<organism evidence="3 4">
    <name type="scientific">Trichoderma arundinaceum</name>
    <dbReference type="NCBI Taxonomy" id="490622"/>
    <lineage>
        <taxon>Eukaryota</taxon>
        <taxon>Fungi</taxon>
        <taxon>Dikarya</taxon>
        <taxon>Ascomycota</taxon>
        <taxon>Pezizomycotina</taxon>
        <taxon>Sordariomycetes</taxon>
        <taxon>Hypocreomycetidae</taxon>
        <taxon>Hypocreales</taxon>
        <taxon>Hypocreaceae</taxon>
        <taxon>Trichoderma</taxon>
    </lineage>
</organism>
<reference evidence="3 4" key="1">
    <citation type="journal article" date="2018" name="PLoS Pathog.">
        <title>Evolution of structural diversity of trichothecenes, a family of toxins produced by plant pathogenic and entomopathogenic fungi.</title>
        <authorList>
            <person name="Proctor R.H."/>
            <person name="McCormick S.P."/>
            <person name="Kim H.S."/>
            <person name="Cardoza R.E."/>
            <person name="Stanley A.M."/>
            <person name="Lindo L."/>
            <person name="Kelly A."/>
            <person name="Brown D.W."/>
            <person name="Lee T."/>
            <person name="Vaughan M.M."/>
            <person name="Alexander N.J."/>
            <person name="Busman M."/>
            <person name="Gutierrez S."/>
        </authorList>
    </citation>
    <scope>NUCLEOTIDE SEQUENCE [LARGE SCALE GENOMIC DNA]</scope>
    <source>
        <strain evidence="3 4">IBT 40837</strain>
    </source>
</reference>
<evidence type="ECO:0000313" key="3">
    <source>
        <dbReference type="EMBL" id="RFU79272.1"/>
    </source>
</evidence>
<comment type="caution">
    <text evidence="3">The sequence shown here is derived from an EMBL/GenBank/DDBJ whole genome shotgun (WGS) entry which is preliminary data.</text>
</comment>
<feature type="region of interest" description="Disordered" evidence="1">
    <location>
        <begin position="176"/>
        <end position="196"/>
    </location>
</feature>
<keyword evidence="4" id="KW-1185">Reference proteome</keyword>
<name>A0A395NT75_TRIAR</name>
<evidence type="ECO:0000256" key="2">
    <source>
        <dbReference type="SAM" id="SignalP"/>
    </source>
</evidence>
<dbReference type="OrthoDB" id="4891219at2759"/>